<comment type="caution">
    <text evidence="2">The sequence shown here is derived from an EMBL/GenBank/DDBJ whole genome shotgun (WGS) entry which is preliminary data.</text>
</comment>
<reference evidence="2" key="1">
    <citation type="submission" date="2023-07" db="EMBL/GenBank/DDBJ databases">
        <title>Genome content predicts the carbon catabolic preferences of heterotrophic bacteria.</title>
        <authorList>
            <person name="Gralka M."/>
        </authorList>
    </citation>
    <scope>NUCLEOTIDE SEQUENCE</scope>
    <source>
        <strain evidence="2">4G09</strain>
    </source>
</reference>
<protein>
    <recommendedName>
        <fullName evidence="4">Lipoprotein</fullName>
    </recommendedName>
</protein>
<feature type="signal peptide" evidence="1">
    <location>
        <begin position="1"/>
        <end position="18"/>
    </location>
</feature>
<evidence type="ECO:0008006" key="4">
    <source>
        <dbReference type="Google" id="ProtNLM"/>
    </source>
</evidence>
<gene>
    <name evidence="2" type="ORF">Q8W34_16010</name>
</gene>
<feature type="chain" id="PRO_5046234568" description="Lipoprotein" evidence="1">
    <location>
        <begin position="19"/>
        <end position="151"/>
    </location>
</feature>
<sequence length="151" mass="16457">MKKALLILSLSIGLTACGGGGSEETKAPAVATVSSTSTPANNPTGINAITVDNEFNLSTKYSLDVDVDLGMGDVRAYLNVCQKKVASQRADYNNCIYRGPLSNTALDTQLVLSNQDIELIAEIWFYDESTEPLLFTWQYEPAQAQQQFVIR</sequence>
<evidence type="ECO:0000256" key="1">
    <source>
        <dbReference type="SAM" id="SignalP"/>
    </source>
</evidence>
<keyword evidence="3" id="KW-1185">Reference proteome</keyword>
<name>A0ABT9FH94_9GAMM</name>
<dbReference type="PROSITE" id="PS51257">
    <property type="entry name" value="PROKAR_LIPOPROTEIN"/>
    <property type="match status" value="1"/>
</dbReference>
<evidence type="ECO:0000313" key="2">
    <source>
        <dbReference type="EMBL" id="MDP2566153.1"/>
    </source>
</evidence>
<organism evidence="2 3">
    <name type="scientific">Pseudoalteromonas marina</name>
    <dbReference type="NCBI Taxonomy" id="267375"/>
    <lineage>
        <taxon>Bacteria</taxon>
        <taxon>Pseudomonadati</taxon>
        <taxon>Pseudomonadota</taxon>
        <taxon>Gammaproteobacteria</taxon>
        <taxon>Alteromonadales</taxon>
        <taxon>Pseudoalteromonadaceae</taxon>
        <taxon>Pseudoalteromonas</taxon>
    </lineage>
</organism>
<proteinExistence type="predicted"/>
<accession>A0ABT9FH94</accession>
<keyword evidence="1" id="KW-0732">Signal</keyword>
<dbReference type="RefSeq" id="WP_010556335.1">
    <property type="nucleotide sequence ID" value="NZ_AHCB03000005.1"/>
</dbReference>
<dbReference type="Proteomes" id="UP001177212">
    <property type="component" value="Unassembled WGS sequence"/>
</dbReference>
<evidence type="ECO:0000313" key="3">
    <source>
        <dbReference type="Proteomes" id="UP001177212"/>
    </source>
</evidence>
<dbReference type="EMBL" id="JAUYVT010000017">
    <property type="protein sequence ID" value="MDP2566153.1"/>
    <property type="molecule type" value="Genomic_DNA"/>
</dbReference>